<dbReference type="Proteomes" id="UP000887574">
    <property type="component" value="Unplaced"/>
</dbReference>
<protein>
    <submittedName>
        <fullName evidence="4">Uncharacterized protein</fullName>
    </submittedName>
</protein>
<evidence type="ECO:0000313" key="3">
    <source>
        <dbReference type="Proteomes" id="UP000887574"/>
    </source>
</evidence>
<organism evidence="3 4">
    <name type="scientific">Ditylenchus dipsaci</name>
    <dbReference type="NCBI Taxonomy" id="166011"/>
    <lineage>
        <taxon>Eukaryota</taxon>
        <taxon>Metazoa</taxon>
        <taxon>Ecdysozoa</taxon>
        <taxon>Nematoda</taxon>
        <taxon>Chromadorea</taxon>
        <taxon>Rhabditida</taxon>
        <taxon>Tylenchina</taxon>
        <taxon>Tylenchomorpha</taxon>
        <taxon>Sphaerularioidea</taxon>
        <taxon>Anguinidae</taxon>
        <taxon>Anguininae</taxon>
        <taxon>Ditylenchus</taxon>
    </lineage>
</organism>
<feature type="region of interest" description="Disordered" evidence="1">
    <location>
        <begin position="21"/>
        <end position="40"/>
    </location>
</feature>
<feature type="compositionally biased region" description="Low complexity" evidence="1">
    <location>
        <begin position="25"/>
        <end position="38"/>
    </location>
</feature>
<proteinExistence type="predicted"/>
<feature type="chain" id="PRO_5037310167" evidence="2">
    <location>
        <begin position="23"/>
        <end position="207"/>
    </location>
</feature>
<evidence type="ECO:0000256" key="1">
    <source>
        <dbReference type="SAM" id="MobiDB-lite"/>
    </source>
</evidence>
<feature type="signal peptide" evidence="2">
    <location>
        <begin position="1"/>
        <end position="22"/>
    </location>
</feature>
<accession>A0A915E567</accession>
<feature type="region of interest" description="Disordered" evidence="1">
    <location>
        <begin position="182"/>
        <end position="207"/>
    </location>
</feature>
<name>A0A915E567_9BILA</name>
<keyword evidence="2" id="KW-0732">Signal</keyword>
<reference evidence="4" key="1">
    <citation type="submission" date="2022-11" db="UniProtKB">
        <authorList>
            <consortium name="WormBaseParasite"/>
        </authorList>
    </citation>
    <scope>IDENTIFICATION</scope>
</reference>
<keyword evidence="3" id="KW-1185">Reference proteome</keyword>
<dbReference type="AlphaFoldDB" id="A0A915E567"/>
<evidence type="ECO:0000313" key="4">
    <source>
        <dbReference type="WBParaSite" id="jg2958"/>
    </source>
</evidence>
<feature type="compositionally biased region" description="Basic and acidic residues" evidence="1">
    <location>
        <begin position="189"/>
        <end position="207"/>
    </location>
</feature>
<sequence length="207" mass="22788">MGFAKLFFISLCILAVNKSTKADPSSQSSSEENTSNSTIANKKFGRSLHRLLLPSRPALEEVGVSFLDALIKAGQITLAKGAFKTQLDTLKKIHPDQYRKYKDIPLDRLAADAVIQQTQTAKRHPGSGNRLIDIPKQMESSDPMEQVGKAILEKFQKQILPGLVANIIAGKNPLKMFGQKAKNMQFGASKEEGQQSSDDPNKSYEEN</sequence>
<dbReference type="WBParaSite" id="jg2958">
    <property type="protein sequence ID" value="jg2958"/>
    <property type="gene ID" value="jg2958"/>
</dbReference>
<evidence type="ECO:0000256" key="2">
    <source>
        <dbReference type="SAM" id="SignalP"/>
    </source>
</evidence>